<dbReference type="Proteomes" id="UP000183642">
    <property type="component" value="Unassembled WGS sequence"/>
</dbReference>
<protein>
    <submittedName>
        <fullName evidence="2">Uncharacterized protein</fullName>
    </submittedName>
</protein>
<feature type="region of interest" description="Disordered" evidence="1">
    <location>
        <begin position="80"/>
        <end position="111"/>
    </location>
</feature>
<reference evidence="3" key="1">
    <citation type="submission" date="2016-10" db="EMBL/GenBank/DDBJ databases">
        <authorList>
            <person name="Varghese N."/>
            <person name="Submissions S."/>
        </authorList>
    </citation>
    <scope>NUCLEOTIDE SEQUENCE [LARGE SCALE GENOMIC DNA]</scope>
    <source>
        <strain evidence="3">DSM 43161</strain>
    </source>
</reference>
<sequence length="1225" mass="134735">MEDLFRLMLLRPAVTQDPESPSIDLTQDSDYQNALREAVAGGRERAEEVSRAYVQGDEFLGDPARNEFAAELAELAARLDGLEDEPAVRRPPQDEGVGGDQDQDDDGDQQGSVARAVRTAFGRPASEVVDDEVFQRMLRRLRDSLTAIKVLQEEHSRPVEELTRQLRTAEVVRRAAVEDRFDGGPALHRYRRRSLRLPVVPGWGSRLSTRDAEEQLRQRRAEAIAEREAQVGDLLGRHEALRGAIAELGSLEGRHFRVSPVEASDAIAPPEELRLTSAMVAESVFTKDLRAVSLRRLGGTIDDGPVIGEAGEEAGDAATGSTTVPDGLANLAATLASTTSVAATGRVEFTPPDLTEVGFILRPEATEALTDRTRTLLADRGVDLGAVPLDRITQGLGAELATTVERLEQVAGHPVKQSFTRVGDALISVQTPIVTGWGSLGTGGLMPVPVFPMDGRIPHTRGAVAPAGVADLLVVRQQLIGYEGADVAHIENVLRGERKLREHTRREESEVITLSESEVSTSEERELETADRFEMTRETSTTIKEDAALKAGLSVSGSYGPTVEFAVSAEGSMSRSKEEATKAASSFSQDVTERSSRKIAERILERTTTRLTTETIEKNTHELNNVKGAGHVSGVYQWVNKVYQAQMYNYGLRATFDFMVPEPAAFIVAAMNRAHAGTVTLTKPPTFSLLPAQINESNYGYWVQVYQAKDVTPPPELYRTKSADFKSGGGDKNTNYNHSGQIALDDGYRAVFGSVASVGNAWEADHTLDVVLGRRTKRIASGTWLWTTTLDDERDSLPFALDTRHLAQVAVAIEVKTQRTDRAMEKWRLETHAKLATAHAALVADYEEKLAALQLQAGVAIRGRNPGANQLTIRAELKKNCISILTDQHFDLFDAIDASPTTGLPQLDVFETAGEGPYVRFFEQAFEWEQMTWVTYPYFWGRKDQWDERIAYDDPDPAFNEFLQAGYARVSVPARPGFEGAIDHFLTFGEAWNGGPLPPITSPLYLPIADEIAERLDRPGAEVPQGTAWTVRVPTNLVHLRADDRLPRWEQNQQGEWVEVGETTSDGPSSRQWSGTARQEVPSTLATDQTTWIQWPSAAVWQVPIPDWAADVDFNFSLSPGVIGGDVWGELRLDFGGSFTDPSRFDVNYEADQTEGPEQALMLVGGTHRIPEEIRGKSVTVRMEGQMLDPANHPGRLEAYYGSDLAPPYGTRINGLLSFRRRPTT</sequence>
<accession>A0A1I5ICC3</accession>
<name>A0A1I5ICC3_9ACTN</name>
<dbReference type="OrthoDB" id="8563833at2"/>
<dbReference type="EMBL" id="FOWE01000013">
    <property type="protein sequence ID" value="SFO58153.1"/>
    <property type="molecule type" value="Genomic_DNA"/>
</dbReference>
<organism evidence="2 3">
    <name type="scientific">Geodermatophilus obscurus</name>
    <dbReference type="NCBI Taxonomy" id="1861"/>
    <lineage>
        <taxon>Bacteria</taxon>
        <taxon>Bacillati</taxon>
        <taxon>Actinomycetota</taxon>
        <taxon>Actinomycetes</taxon>
        <taxon>Geodermatophilales</taxon>
        <taxon>Geodermatophilaceae</taxon>
        <taxon>Geodermatophilus</taxon>
    </lineage>
</organism>
<keyword evidence="3" id="KW-1185">Reference proteome</keyword>
<evidence type="ECO:0000313" key="2">
    <source>
        <dbReference type="EMBL" id="SFO58153.1"/>
    </source>
</evidence>
<feature type="region of interest" description="Disordered" evidence="1">
    <location>
        <begin position="571"/>
        <end position="591"/>
    </location>
</feature>
<evidence type="ECO:0000313" key="3">
    <source>
        <dbReference type="Proteomes" id="UP000183642"/>
    </source>
</evidence>
<dbReference type="AlphaFoldDB" id="A0A1I5ICC3"/>
<gene>
    <name evidence="2" type="ORF">SAMN05660359_04490</name>
</gene>
<dbReference type="RefSeq" id="WP_075015736.1">
    <property type="nucleotide sequence ID" value="NZ_FOWE01000013.1"/>
</dbReference>
<proteinExistence type="predicted"/>
<evidence type="ECO:0000256" key="1">
    <source>
        <dbReference type="SAM" id="MobiDB-lite"/>
    </source>
</evidence>